<evidence type="ECO:0000256" key="1">
    <source>
        <dbReference type="ARBA" id="ARBA00022723"/>
    </source>
</evidence>
<keyword evidence="2 4" id="KW-0863">Zinc-finger</keyword>
<sequence length="1196" mass="133394">MGQRHQAFIVARVVPHGSTDGKAYYRCLGAWHHQWCYGSLPLQVKSVQGKYGCHGETPDIPKVPCPYSVFLLASAFNFDLEENYTSGGLFEQGLLPAGMGCWDGDNNDGLTVLDITDPLNPSYAFVAGSKTDGDLGDEPCTAEDYLGLYYTGKMAAEAKCSLKRGLVNSEPRKALNTGVVQRANPYLNLSQSCPSTPSVDDVPSLTDLVVKPAVVRSLDLGNTDEVELMIPSKVVQIKTVLHARNPYPQNGLPLLVSVLQQEIKKEGDILDLAGFSLSPEQLVSVVSEFVDTRIVILSHSPEVKIDHLTALLIAKPEIDRLELLDIGITNDELSSLLDDRPEIFKCVSDLVHPHLVSIALAENPGAFTVVASQADSYIRYGDSDVGGTLTAVPVWTPAKIVQNLVDLLTVALSNDSKSGDPLQSIMVKATISTGLKKANVPWKDRSIPMVAKNPAKLYPDGWMFLFNQASSMAFMRGAPLGNKYAFMILLTTPDDGQEAQTYDIKDFLEEMKKEGRRPLPDSELAAEAKTEEGQESVPQAMRLFMHSIIGGLNPSGLSTVKGRWNILQVFLVLKEISHATLLSTMSTAPSSLPGIYAESVKLCRECKIHVPNIRDALQALRKHQVVDAGMDTQLSNVHYKPLFASWTDIRWWITALLNDFVVLKQPTTPEGFEFQKKILIIIPELSIYLDLQTSQSDEVSNKIKDLLNPGEFFEPMLELTVRTWIYVLRNCSRDMMSSHCAAIIRYLGRVLDGGRLSEWLAKFCAVLERIPGSEQAILRTVVQEVQGSLWLIEVLWVCTDVLFGCCLNEKMSGRLLNAGMVPCLCSVMKRMATRRFHGTKFVAHDRFAVSLSNCVQCILLAFRDSYSWIPLAIRCGFLQSMMHSAHFIIASRPNTDSIQDVETSMCSIFEVIQPFLLYRSVLRPVRRFIAQVPKRKPELYNEFINMPPNSQNPKTCIVTAWKEFVDVVEERQELREECADAGYIMCVNIDCPGDNRELRQCSNCRVTWYCSKDCQKSDWRRHRENCHYLRSRAICGGCPAPYSHIDEDFLEYVNIDRGRRFYTSPATQSALERNAGFLSEKVVMFDFRHHPHDMCLLSHSQYRANIKEGPGGLCSAKNYAKIKQSTVSDDIIFSIQGIFPGEQGFPRCIVTGFTWNDLANSEDGSPREDGGSDGEAHGENSDLDVDSSYYNNLDLD</sequence>
<dbReference type="GO" id="GO:0008270">
    <property type="term" value="F:zinc ion binding"/>
    <property type="evidence" value="ECO:0007669"/>
    <property type="project" value="UniProtKB-KW"/>
</dbReference>
<proteinExistence type="predicted"/>
<evidence type="ECO:0000256" key="4">
    <source>
        <dbReference type="PROSITE-ProRule" id="PRU00134"/>
    </source>
</evidence>
<evidence type="ECO:0000256" key="3">
    <source>
        <dbReference type="ARBA" id="ARBA00022833"/>
    </source>
</evidence>
<evidence type="ECO:0000313" key="7">
    <source>
        <dbReference type="EMBL" id="KAE9402181.1"/>
    </source>
</evidence>
<keyword evidence="8" id="KW-1185">Reference proteome</keyword>
<dbReference type="EMBL" id="ML769437">
    <property type="protein sequence ID" value="KAE9402181.1"/>
    <property type="molecule type" value="Genomic_DNA"/>
</dbReference>
<protein>
    <recommendedName>
        <fullName evidence="6">MYND-type domain-containing protein</fullName>
    </recommendedName>
</protein>
<dbReference type="Gene3D" id="6.10.140.2220">
    <property type="match status" value="1"/>
</dbReference>
<evidence type="ECO:0000313" key="8">
    <source>
        <dbReference type="Proteomes" id="UP000799118"/>
    </source>
</evidence>
<gene>
    <name evidence="7" type="ORF">BT96DRAFT_1017758</name>
</gene>
<dbReference type="PROSITE" id="PS50865">
    <property type="entry name" value="ZF_MYND_2"/>
    <property type="match status" value="1"/>
</dbReference>
<feature type="domain" description="MYND-type" evidence="6">
    <location>
        <begin position="988"/>
        <end position="1026"/>
    </location>
</feature>
<accession>A0A6A4HW90</accession>
<reference evidence="7" key="1">
    <citation type="journal article" date="2019" name="Environ. Microbiol.">
        <title>Fungal ecological strategies reflected in gene transcription - a case study of two litter decomposers.</title>
        <authorList>
            <person name="Barbi F."/>
            <person name="Kohler A."/>
            <person name="Barry K."/>
            <person name="Baskaran P."/>
            <person name="Daum C."/>
            <person name="Fauchery L."/>
            <person name="Ihrmark K."/>
            <person name="Kuo A."/>
            <person name="LaButti K."/>
            <person name="Lipzen A."/>
            <person name="Morin E."/>
            <person name="Grigoriev I.V."/>
            <person name="Henrissat B."/>
            <person name="Lindahl B."/>
            <person name="Martin F."/>
        </authorList>
    </citation>
    <scope>NUCLEOTIDE SEQUENCE</scope>
    <source>
        <strain evidence="7">JB14</strain>
    </source>
</reference>
<dbReference type="Proteomes" id="UP000799118">
    <property type="component" value="Unassembled WGS sequence"/>
</dbReference>
<dbReference type="AlphaFoldDB" id="A0A6A4HW90"/>
<keyword evidence="3" id="KW-0862">Zinc</keyword>
<dbReference type="SUPFAM" id="SSF144232">
    <property type="entry name" value="HIT/MYND zinc finger-like"/>
    <property type="match status" value="1"/>
</dbReference>
<dbReference type="Pfam" id="PF01753">
    <property type="entry name" value="zf-MYND"/>
    <property type="match status" value="1"/>
</dbReference>
<evidence type="ECO:0000256" key="5">
    <source>
        <dbReference type="SAM" id="MobiDB-lite"/>
    </source>
</evidence>
<evidence type="ECO:0000259" key="6">
    <source>
        <dbReference type="PROSITE" id="PS50865"/>
    </source>
</evidence>
<organism evidence="7 8">
    <name type="scientific">Gymnopus androsaceus JB14</name>
    <dbReference type="NCBI Taxonomy" id="1447944"/>
    <lineage>
        <taxon>Eukaryota</taxon>
        <taxon>Fungi</taxon>
        <taxon>Dikarya</taxon>
        <taxon>Basidiomycota</taxon>
        <taxon>Agaricomycotina</taxon>
        <taxon>Agaricomycetes</taxon>
        <taxon>Agaricomycetidae</taxon>
        <taxon>Agaricales</taxon>
        <taxon>Marasmiineae</taxon>
        <taxon>Omphalotaceae</taxon>
        <taxon>Gymnopus</taxon>
    </lineage>
</organism>
<feature type="compositionally biased region" description="Basic and acidic residues" evidence="5">
    <location>
        <begin position="1164"/>
        <end position="1180"/>
    </location>
</feature>
<dbReference type="InterPro" id="IPR002893">
    <property type="entry name" value="Znf_MYND"/>
</dbReference>
<feature type="region of interest" description="Disordered" evidence="5">
    <location>
        <begin position="513"/>
        <end position="532"/>
    </location>
</feature>
<dbReference type="OrthoDB" id="341421at2759"/>
<keyword evidence="1" id="KW-0479">Metal-binding</keyword>
<feature type="region of interest" description="Disordered" evidence="5">
    <location>
        <begin position="1160"/>
        <end position="1196"/>
    </location>
</feature>
<evidence type="ECO:0000256" key="2">
    <source>
        <dbReference type="ARBA" id="ARBA00022771"/>
    </source>
</evidence>
<name>A0A6A4HW90_9AGAR</name>